<organism evidence="9 10">
    <name type="scientific">Zosterops borbonicus</name>
    <dbReference type="NCBI Taxonomy" id="364589"/>
    <lineage>
        <taxon>Eukaryota</taxon>
        <taxon>Metazoa</taxon>
        <taxon>Chordata</taxon>
        <taxon>Craniata</taxon>
        <taxon>Vertebrata</taxon>
        <taxon>Euteleostomi</taxon>
        <taxon>Archelosauria</taxon>
        <taxon>Archosauria</taxon>
        <taxon>Dinosauria</taxon>
        <taxon>Saurischia</taxon>
        <taxon>Theropoda</taxon>
        <taxon>Coelurosauria</taxon>
        <taxon>Aves</taxon>
        <taxon>Neognathae</taxon>
        <taxon>Neoaves</taxon>
        <taxon>Telluraves</taxon>
        <taxon>Australaves</taxon>
        <taxon>Passeriformes</taxon>
        <taxon>Sylvioidea</taxon>
        <taxon>Zosteropidae</taxon>
        <taxon>Zosterops</taxon>
    </lineage>
</organism>
<dbReference type="PANTHER" id="PTHR24364:SF16">
    <property type="entry name" value="TROPHOBLAST GLYCOPROTEIN-LIKE"/>
    <property type="match status" value="1"/>
</dbReference>
<feature type="transmembrane region" description="Helical" evidence="5">
    <location>
        <begin position="737"/>
        <end position="757"/>
    </location>
</feature>
<gene>
    <name evidence="9" type="ORF">HGM15179_010510</name>
</gene>
<dbReference type="Pfam" id="PF13855">
    <property type="entry name" value="LRR_8"/>
    <property type="match status" value="2"/>
</dbReference>
<dbReference type="SMART" id="SM00369">
    <property type="entry name" value="LRR_TYP"/>
    <property type="match status" value="8"/>
</dbReference>
<dbReference type="InterPro" id="IPR032675">
    <property type="entry name" value="LRR_dom_sf"/>
</dbReference>
<evidence type="ECO:0000256" key="4">
    <source>
        <dbReference type="SAM" id="MobiDB-lite"/>
    </source>
</evidence>
<evidence type="ECO:0000259" key="7">
    <source>
        <dbReference type="SMART" id="SM00013"/>
    </source>
</evidence>
<evidence type="ECO:0000256" key="6">
    <source>
        <dbReference type="SAM" id="SignalP"/>
    </source>
</evidence>
<dbReference type="InterPro" id="IPR000483">
    <property type="entry name" value="Cys-rich_flank_reg_C"/>
</dbReference>
<reference evidence="9" key="1">
    <citation type="submission" date="2019-04" db="EMBL/GenBank/DDBJ databases">
        <title>Genome assembly of Zosterops borbonicus 15179.</title>
        <authorList>
            <person name="Leroy T."/>
            <person name="Anselmetti Y."/>
            <person name="Tilak M.-K."/>
            <person name="Nabholz B."/>
        </authorList>
    </citation>
    <scope>NUCLEOTIDE SEQUENCE</scope>
    <source>
        <strain evidence="9">HGM_15179</strain>
        <tissue evidence="9">Muscle</tissue>
    </source>
</reference>
<comment type="caution">
    <text evidence="9">The sequence shown here is derived from an EMBL/GenBank/DDBJ whole genome shotgun (WGS) entry which is preliminary data.</text>
</comment>
<evidence type="ECO:0000256" key="5">
    <source>
        <dbReference type="SAM" id="Phobius"/>
    </source>
</evidence>
<feature type="domain" description="LRRNT" evidence="7">
    <location>
        <begin position="35"/>
        <end position="69"/>
    </location>
</feature>
<evidence type="ECO:0000313" key="9">
    <source>
        <dbReference type="EMBL" id="TRZ16599.1"/>
    </source>
</evidence>
<feature type="compositionally biased region" description="Basic residues" evidence="4">
    <location>
        <begin position="392"/>
        <end position="412"/>
    </location>
</feature>
<dbReference type="AlphaFoldDB" id="A0A8K1GF02"/>
<dbReference type="SUPFAM" id="SSF52058">
    <property type="entry name" value="L domain-like"/>
    <property type="match status" value="2"/>
</dbReference>
<dbReference type="GO" id="GO:0090090">
    <property type="term" value="P:negative regulation of canonical Wnt signaling pathway"/>
    <property type="evidence" value="ECO:0007669"/>
    <property type="project" value="TreeGrafter"/>
</dbReference>
<dbReference type="Proteomes" id="UP000796761">
    <property type="component" value="Unassembled WGS sequence"/>
</dbReference>
<keyword evidence="5" id="KW-1133">Transmembrane helix</keyword>
<evidence type="ECO:0000256" key="3">
    <source>
        <dbReference type="ARBA" id="ARBA00022737"/>
    </source>
</evidence>
<dbReference type="Gene3D" id="3.80.10.10">
    <property type="entry name" value="Ribonuclease Inhibitor"/>
    <property type="match status" value="4"/>
</dbReference>
<dbReference type="InterPro" id="IPR000372">
    <property type="entry name" value="LRRNT"/>
</dbReference>
<evidence type="ECO:0000259" key="8">
    <source>
        <dbReference type="SMART" id="SM00082"/>
    </source>
</evidence>
<feature type="domain" description="LRRCT" evidence="8">
    <location>
        <begin position="670"/>
        <end position="722"/>
    </location>
</feature>
<feature type="signal peptide" evidence="6">
    <location>
        <begin position="1"/>
        <end position="32"/>
    </location>
</feature>
<dbReference type="SMART" id="SM00013">
    <property type="entry name" value="LRRNT"/>
    <property type="match status" value="2"/>
</dbReference>
<keyword evidence="2 6" id="KW-0732">Signal</keyword>
<keyword evidence="5" id="KW-0472">Membrane</keyword>
<keyword evidence="10" id="KW-1185">Reference proteome</keyword>
<dbReference type="EMBL" id="SWJQ01000307">
    <property type="protein sequence ID" value="TRZ16599.1"/>
    <property type="molecule type" value="Genomic_DNA"/>
</dbReference>
<sequence length="798" mass="85875">MARRQARPAGGGRWLPWLGLALLPLAVPPAAAPAACPSACYCVATPELVQCRYERLEEPPRELPAAVHNLSIAGSNLSVLSRAAFAARPLRDLRLLRLRHDNIHTIEDMALQGLPALRTLDLSHNPLLSVAAGAFAGVPQLRTLQLNQALLAAPLEEQLALAMRNLSLRRLELAGNALQALPAALLPPGLEELDLRNNSLRRLAAAELRSLDGPELRGLRLSLGANPLSCDCGLRPFLAWLRAAAARVLDARSLRCAGPPGLRGTALLRLRPEALACALGEGGEPGQLETASYVFFGIVLALIGVVFLMVLYLNRRGIKRWLHNLREAAAGARWVPCRARLSSPRRPPPASLPSPSRSAGQPQPVPFSSSSSSFSSSSLSSPSTPPAPARFGQRRARRCRQSRRVRARRRRQLGPGGAAARQERSPRCPGSPGPAPALHARAGSMARRQARPAGGGRWLPWLGLALLPLAVPPAAAPAACPSACYCVATPELVQCRYERLEEPPRELPAAVHNLSIAGSNLSVLSRAAFAARPLRDLRLLRLRHDNIHTIEDMALQGLPALRTLDLSHNPLLSVAAGAFAGVPQLRTLQLNQALLAAPLEEQLALAMRNLSLRRLELAGNALQALPAALLPPGLEELDLRNNSLRRLAAAELRSLDGPELRGLRLSLGANPLSCDCGLRPFLAWLRAAAARVLDARSLRCAGPPGLRGTALLRLRPEALACALGEGGEPGQLETASYVFFGIVLALIGVVFLMVLYLNRRGIKRWLHNLREACRDQMEGYHYRYEQDADPRCAGTPGL</sequence>
<dbReference type="InterPro" id="IPR001611">
    <property type="entry name" value="Leu-rich_rpt"/>
</dbReference>
<dbReference type="InterPro" id="IPR003591">
    <property type="entry name" value="Leu-rich_rpt_typical-subtyp"/>
</dbReference>
<dbReference type="SMART" id="SM00368">
    <property type="entry name" value="LRR_RI"/>
    <property type="match status" value="6"/>
</dbReference>
<evidence type="ECO:0000256" key="1">
    <source>
        <dbReference type="ARBA" id="ARBA00022614"/>
    </source>
</evidence>
<dbReference type="PANTHER" id="PTHR24364">
    <property type="entry name" value="LP06937P"/>
    <property type="match status" value="1"/>
</dbReference>
<keyword evidence="3" id="KW-0677">Repeat</keyword>
<dbReference type="InterPro" id="IPR052286">
    <property type="entry name" value="Wnt_signaling_inhibitor"/>
</dbReference>
<dbReference type="SMART" id="SM00082">
    <property type="entry name" value="LRRCT"/>
    <property type="match status" value="2"/>
</dbReference>
<feature type="transmembrane region" description="Helical" evidence="5">
    <location>
        <begin position="293"/>
        <end position="313"/>
    </location>
</feature>
<feature type="domain" description="LRRCT" evidence="8">
    <location>
        <begin position="226"/>
        <end position="278"/>
    </location>
</feature>
<feature type="compositionally biased region" description="Low complexity" evidence="4">
    <location>
        <begin position="366"/>
        <end position="382"/>
    </location>
</feature>
<evidence type="ECO:0008006" key="11">
    <source>
        <dbReference type="Google" id="ProtNLM"/>
    </source>
</evidence>
<evidence type="ECO:0000256" key="2">
    <source>
        <dbReference type="ARBA" id="ARBA00022729"/>
    </source>
</evidence>
<dbReference type="SMART" id="SM00364">
    <property type="entry name" value="LRR_BAC"/>
    <property type="match status" value="2"/>
</dbReference>
<name>A0A8K1GF02_9PASS</name>
<feature type="chain" id="PRO_5035473782" description="Trophoblast glycoprotein-like protein" evidence="6">
    <location>
        <begin position="33"/>
        <end position="798"/>
    </location>
</feature>
<protein>
    <recommendedName>
        <fullName evidence="11">Trophoblast glycoprotein-like protein</fullName>
    </recommendedName>
</protein>
<keyword evidence="1" id="KW-0433">Leucine-rich repeat</keyword>
<dbReference type="OrthoDB" id="1574204at2759"/>
<accession>A0A8K1GF02</accession>
<dbReference type="PRINTS" id="PR00019">
    <property type="entry name" value="LEURICHRPT"/>
</dbReference>
<evidence type="ECO:0000313" key="10">
    <source>
        <dbReference type="Proteomes" id="UP000796761"/>
    </source>
</evidence>
<feature type="domain" description="LRRNT" evidence="7">
    <location>
        <begin position="479"/>
        <end position="513"/>
    </location>
</feature>
<feature type="region of interest" description="Disordered" evidence="4">
    <location>
        <begin position="341"/>
        <end position="451"/>
    </location>
</feature>
<keyword evidence="5" id="KW-0812">Transmembrane</keyword>
<proteinExistence type="predicted"/>
<dbReference type="Pfam" id="PF01463">
    <property type="entry name" value="LRRCT"/>
    <property type="match status" value="2"/>
</dbReference>
<dbReference type="GO" id="GO:0005886">
    <property type="term" value="C:plasma membrane"/>
    <property type="evidence" value="ECO:0007669"/>
    <property type="project" value="TreeGrafter"/>
</dbReference>